<proteinExistence type="predicted"/>
<gene>
    <name evidence="1" type="ORF">BDN72DRAFT_862422</name>
</gene>
<evidence type="ECO:0000313" key="2">
    <source>
        <dbReference type="Proteomes" id="UP000308600"/>
    </source>
</evidence>
<accession>A0ACD3ABW1</accession>
<dbReference type="Proteomes" id="UP000308600">
    <property type="component" value="Unassembled WGS sequence"/>
</dbReference>
<dbReference type="EMBL" id="ML208545">
    <property type="protein sequence ID" value="TFK63011.1"/>
    <property type="molecule type" value="Genomic_DNA"/>
</dbReference>
<protein>
    <submittedName>
        <fullName evidence="1">Uncharacterized protein</fullName>
    </submittedName>
</protein>
<organism evidence="1 2">
    <name type="scientific">Pluteus cervinus</name>
    <dbReference type="NCBI Taxonomy" id="181527"/>
    <lineage>
        <taxon>Eukaryota</taxon>
        <taxon>Fungi</taxon>
        <taxon>Dikarya</taxon>
        <taxon>Basidiomycota</taxon>
        <taxon>Agaricomycotina</taxon>
        <taxon>Agaricomycetes</taxon>
        <taxon>Agaricomycetidae</taxon>
        <taxon>Agaricales</taxon>
        <taxon>Pluteineae</taxon>
        <taxon>Pluteaceae</taxon>
        <taxon>Pluteus</taxon>
    </lineage>
</organism>
<name>A0ACD3ABW1_9AGAR</name>
<evidence type="ECO:0000313" key="1">
    <source>
        <dbReference type="EMBL" id="TFK63011.1"/>
    </source>
</evidence>
<reference evidence="1 2" key="1">
    <citation type="journal article" date="2019" name="Nat. Ecol. Evol.">
        <title>Megaphylogeny resolves global patterns of mushroom evolution.</title>
        <authorList>
            <person name="Varga T."/>
            <person name="Krizsan K."/>
            <person name="Foldi C."/>
            <person name="Dima B."/>
            <person name="Sanchez-Garcia M."/>
            <person name="Sanchez-Ramirez S."/>
            <person name="Szollosi G.J."/>
            <person name="Szarkandi J.G."/>
            <person name="Papp V."/>
            <person name="Albert L."/>
            <person name="Andreopoulos W."/>
            <person name="Angelini C."/>
            <person name="Antonin V."/>
            <person name="Barry K.W."/>
            <person name="Bougher N.L."/>
            <person name="Buchanan P."/>
            <person name="Buyck B."/>
            <person name="Bense V."/>
            <person name="Catcheside P."/>
            <person name="Chovatia M."/>
            <person name="Cooper J."/>
            <person name="Damon W."/>
            <person name="Desjardin D."/>
            <person name="Finy P."/>
            <person name="Geml J."/>
            <person name="Haridas S."/>
            <person name="Hughes K."/>
            <person name="Justo A."/>
            <person name="Karasinski D."/>
            <person name="Kautmanova I."/>
            <person name="Kiss B."/>
            <person name="Kocsube S."/>
            <person name="Kotiranta H."/>
            <person name="LaButti K.M."/>
            <person name="Lechner B.E."/>
            <person name="Liimatainen K."/>
            <person name="Lipzen A."/>
            <person name="Lukacs Z."/>
            <person name="Mihaltcheva S."/>
            <person name="Morgado L.N."/>
            <person name="Niskanen T."/>
            <person name="Noordeloos M.E."/>
            <person name="Ohm R.A."/>
            <person name="Ortiz-Santana B."/>
            <person name="Ovrebo C."/>
            <person name="Racz N."/>
            <person name="Riley R."/>
            <person name="Savchenko A."/>
            <person name="Shiryaev A."/>
            <person name="Soop K."/>
            <person name="Spirin V."/>
            <person name="Szebenyi C."/>
            <person name="Tomsovsky M."/>
            <person name="Tulloss R.E."/>
            <person name="Uehling J."/>
            <person name="Grigoriev I.V."/>
            <person name="Vagvolgyi C."/>
            <person name="Papp T."/>
            <person name="Martin F.M."/>
            <person name="Miettinen O."/>
            <person name="Hibbett D.S."/>
            <person name="Nagy L.G."/>
        </authorList>
    </citation>
    <scope>NUCLEOTIDE SEQUENCE [LARGE SCALE GENOMIC DNA]</scope>
    <source>
        <strain evidence="1 2">NL-1719</strain>
    </source>
</reference>
<sequence>MSHSKRESISSLSDLEAREAAEILLSIRTRVENSGFSTYAEFERIKAIADEAISAFEQFQDYCEHHKAAECKILALSSVTDNDKTRLGYQSIVVDRTATAIMGLPPLDPADWKIDGIFSTLSTLRKFIGVVVEAGSRVIIDFILIRFIVRLLPEEEVLFVLPELILSKSSGGRIAYVHTIDGEKEYITGLVGFTDYVVHYIPKADTELKASSVKIGYRDLDTLQGALDEESVLLLIEAKSVQDRLEGHLPQAIAECLAALGIIQQAQANSAGDESNSIYQGFVLTNGPQWIFGVVEQRSIRSNKDDRLCYHTSMIDIDEGGVQQFGSMMQILNYWVRR</sequence>
<keyword evidence="2" id="KW-1185">Reference proteome</keyword>